<dbReference type="SUPFAM" id="SSF56300">
    <property type="entry name" value="Metallo-dependent phosphatases"/>
    <property type="match status" value="1"/>
</dbReference>
<feature type="chain" id="PRO_5027036643" evidence="3">
    <location>
        <begin position="27"/>
        <end position="414"/>
    </location>
</feature>
<reference evidence="5 6" key="1">
    <citation type="submission" date="2020-02" db="EMBL/GenBank/DDBJ databases">
        <authorList>
            <person name="Li X.-J."/>
            <person name="Han X.-M."/>
        </authorList>
    </citation>
    <scope>NUCLEOTIDE SEQUENCE [LARGE SCALE GENOMIC DNA]</scope>
    <source>
        <strain evidence="5 6">CCTCC AB 2017055</strain>
    </source>
</reference>
<accession>A0A6L9S4K8</accession>
<dbReference type="PROSITE" id="PS51257">
    <property type="entry name" value="PROKAR_LIPOPROTEIN"/>
    <property type="match status" value="1"/>
</dbReference>
<feature type="domain" description="Capsule synthesis protein CapA" evidence="4">
    <location>
        <begin position="100"/>
        <end position="347"/>
    </location>
</feature>
<dbReference type="SMART" id="SM00854">
    <property type="entry name" value="PGA_cap"/>
    <property type="match status" value="1"/>
</dbReference>
<dbReference type="AlphaFoldDB" id="A0A6L9S4K8"/>
<protein>
    <submittedName>
        <fullName evidence="5">CapA family protein</fullName>
    </submittedName>
</protein>
<feature type="compositionally biased region" description="Polar residues" evidence="2">
    <location>
        <begin position="52"/>
        <end position="65"/>
    </location>
</feature>
<organism evidence="5 6">
    <name type="scientific">Phytoactinopolyspora halotolerans</name>
    <dbReference type="NCBI Taxonomy" id="1981512"/>
    <lineage>
        <taxon>Bacteria</taxon>
        <taxon>Bacillati</taxon>
        <taxon>Actinomycetota</taxon>
        <taxon>Actinomycetes</taxon>
        <taxon>Jiangellales</taxon>
        <taxon>Jiangellaceae</taxon>
        <taxon>Phytoactinopolyspora</taxon>
    </lineage>
</organism>
<dbReference type="PANTHER" id="PTHR33393">
    <property type="entry name" value="POLYGLUTAMINE SYNTHESIS ACCESSORY PROTEIN RV0574C-RELATED"/>
    <property type="match status" value="1"/>
</dbReference>
<feature type="compositionally biased region" description="Low complexity" evidence="2">
    <location>
        <begin position="41"/>
        <end position="51"/>
    </location>
</feature>
<dbReference type="PANTHER" id="PTHR33393:SF13">
    <property type="entry name" value="PGA BIOSYNTHESIS PROTEIN CAPA"/>
    <property type="match status" value="1"/>
</dbReference>
<proteinExistence type="inferred from homology"/>
<dbReference type="InterPro" id="IPR019079">
    <property type="entry name" value="Capsule_synth_CapA"/>
</dbReference>
<dbReference type="EMBL" id="JAAGOA010000003">
    <property type="protein sequence ID" value="NED99700.1"/>
    <property type="molecule type" value="Genomic_DNA"/>
</dbReference>
<dbReference type="Gene3D" id="3.60.21.10">
    <property type="match status" value="1"/>
</dbReference>
<gene>
    <name evidence="5" type="ORF">G1H10_05925</name>
</gene>
<dbReference type="InterPro" id="IPR006311">
    <property type="entry name" value="TAT_signal"/>
</dbReference>
<comment type="caution">
    <text evidence="5">The sequence shown here is derived from an EMBL/GenBank/DDBJ whole genome shotgun (WGS) entry which is preliminary data.</text>
</comment>
<evidence type="ECO:0000256" key="1">
    <source>
        <dbReference type="ARBA" id="ARBA00005662"/>
    </source>
</evidence>
<feature type="region of interest" description="Disordered" evidence="2">
    <location>
        <begin position="26"/>
        <end position="99"/>
    </location>
</feature>
<name>A0A6L9S4K8_9ACTN</name>
<dbReference type="InterPro" id="IPR052169">
    <property type="entry name" value="CW_Biosynth-Accessory"/>
</dbReference>
<dbReference type="PROSITE" id="PS51318">
    <property type="entry name" value="TAT"/>
    <property type="match status" value="1"/>
</dbReference>
<dbReference type="Proteomes" id="UP000475214">
    <property type="component" value="Unassembled WGS sequence"/>
</dbReference>
<evidence type="ECO:0000313" key="5">
    <source>
        <dbReference type="EMBL" id="NED99700.1"/>
    </source>
</evidence>
<evidence type="ECO:0000256" key="3">
    <source>
        <dbReference type="SAM" id="SignalP"/>
    </source>
</evidence>
<dbReference type="InterPro" id="IPR029052">
    <property type="entry name" value="Metallo-depent_PP-like"/>
</dbReference>
<keyword evidence="3" id="KW-0732">Signal</keyword>
<evidence type="ECO:0000313" key="6">
    <source>
        <dbReference type="Proteomes" id="UP000475214"/>
    </source>
</evidence>
<dbReference type="RefSeq" id="WP_163734055.1">
    <property type="nucleotide sequence ID" value="NZ_JAAGOA010000003.1"/>
</dbReference>
<dbReference type="Pfam" id="PF09587">
    <property type="entry name" value="PGA_cap"/>
    <property type="match status" value="1"/>
</dbReference>
<sequence>MSPHRPRRRFLALTALAVTAVLVTTACGGPDEPTAAPPSGAPAQSGAPVPSDSRTGSSPGGQVSSPEEHGSEAPADATGGGDPSTATGTVSPKPDQEPVTISFVGDMHFEGELRSRLDDPRGALAPISGQLAEADLTVANLESAVGTGGDPEPKRYLFQAPPAAFDALAAAGVDVVTMANNHAMDYGSAGLAETFDARRRAAAADPPLSVVGIGGDRDDAFAAAVHDVGGTTVAVIGASTPDDPTADPTEQWAATENRPGVAVALDPEPLLDAVEAAQRQADVVVVYMHWGVQGDACPSDSQTELATELAAAGADVVAGSHTHQLQGAGMLDSTYVAYGLGNFAWYTQSSEATSTTGVLTLTVADGHVTRESWAPATIQPDGLPEFASGARAERMREEFTELRECTNLQPLNLP</sequence>
<comment type="similarity">
    <text evidence="1">Belongs to the CapA family.</text>
</comment>
<keyword evidence="6" id="KW-1185">Reference proteome</keyword>
<feature type="signal peptide" evidence="3">
    <location>
        <begin position="1"/>
        <end position="26"/>
    </location>
</feature>
<evidence type="ECO:0000256" key="2">
    <source>
        <dbReference type="SAM" id="MobiDB-lite"/>
    </source>
</evidence>
<evidence type="ECO:0000259" key="4">
    <source>
        <dbReference type="SMART" id="SM00854"/>
    </source>
</evidence>